<evidence type="ECO:0000256" key="12">
    <source>
        <dbReference type="ARBA" id="ARBA00038168"/>
    </source>
</evidence>
<keyword evidence="9 14" id="KW-0408">Iron</keyword>
<keyword evidence="5 14" id="KW-0479">Metal-binding</keyword>
<dbReference type="InterPro" id="IPR036400">
    <property type="entry name" value="Cyt_B5-like_heme/steroid_sf"/>
</dbReference>
<dbReference type="Pfam" id="PF00173">
    <property type="entry name" value="Cyt-b5"/>
    <property type="match status" value="1"/>
</dbReference>
<evidence type="ECO:0000256" key="1">
    <source>
        <dbReference type="ARBA" id="ARBA00004131"/>
    </source>
</evidence>
<evidence type="ECO:0000256" key="13">
    <source>
        <dbReference type="ARBA" id="ARBA00039806"/>
    </source>
</evidence>
<evidence type="ECO:0000313" key="16">
    <source>
        <dbReference type="Proteomes" id="UP000694941"/>
    </source>
</evidence>
<accession>A0ABM1BJS3</accession>
<keyword evidence="6" id="KW-0256">Endoplasmic reticulum</keyword>
<dbReference type="SMART" id="SM01117">
    <property type="entry name" value="Cyt-b5"/>
    <property type="match status" value="1"/>
</dbReference>
<evidence type="ECO:0000256" key="5">
    <source>
        <dbReference type="ARBA" id="ARBA00022723"/>
    </source>
</evidence>
<keyword evidence="8" id="KW-0249">Electron transport</keyword>
<evidence type="ECO:0000256" key="7">
    <source>
        <dbReference type="ARBA" id="ARBA00022848"/>
    </source>
</evidence>
<evidence type="ECO:0000256" key="3">
    <source>
        <dbReference type="ARBA" id="ARBA00022617"/>
    </source>
</evidence>
<dbReference type="PRINTS" id="PR00363">
    <property type="entry name" value="CYTOCHROMEB5"/>
</dbReference>
<keyword evidence="7" id="KW-0492">Microsome</keyword>
<keyword evidence="14" id="KW-1133">Transmembrane helix</keyword>
<comment type="subcellular location">
    <subcellularLocation>
        <location evidence="1">Endoplasmic reticulum membrane</location>
        <topology evidence="1">Single-pass membrane protein</topology>
        <orientation evidence="1">Cytoplasmic side</orientation>
    </subcellularLocation>
    <subcellularLocation>
        <location evidence="11">Microsome membrane</location>
        <topology evidence="11">Single-pass membrane protein</topology>
        <orientation evidence="11">Cytoplasmic side</orientation>
    </subcellularLocation>
</comment>
<keyword evidence="16" id="KW-1185">Reference proteome</keyword>
<dbReference type="InterPro" id="IPR050668">
    <property type="entry name" value="Cytochrome_b5"/>
</dbReference>
<evidence type="ECO:0000256" key="6">
    <source>
        <dbReference type="ARBA" id="ARBA00022824"/>
    </source>
</evidence>
<dbReference type="PANTHER" id="PTHR19359">
    <property type="entry name" value="CYTOCHROME B5"/>
    <property type="match status" value="1"/>
</dbReference>
<evidence type="ECO:0000256" key="4">
    <source>
        <dbReference type="ARBA" id="ARBA00022692"/>
    </source>
</evidence>
<dbReference type="GeneID" id="106467560"/>
<comment type="similarity">
    <text evidence="12 14">Belongs to the cytochrome b5 family.</text>
</comment>
<evidence type="ECO:0000256" key="10">
    <source>
        <dbReference type="ARBA" id="ARBA00023136"/>
    </source>
</evidence>
<dbReference type="RefSeq" id="XP_013783374.1">
    <property type="nucleotide sequence ID" value="XM_013927920.2"/>
</dbReference>
<organism evidence="16 17">
    <name type="scientific">Limulus polyphemus</name>
    <name type="common">Atlantic horseshoe crab</name>
    <dbReference type="NCBI Taxonomy" id="6850"/>
    <lineage>
        <taxon>Eukaryota</taxon>
        <taxon>Metazoa</taxon>
        <taxon>Ecdysozoa</taxon>
        <taxon>Arthropoda</taxon>
        <taxon>Chelicerata</taxon>
        <taxon>Merostomata</taxon>
        <taxon>Xiphosura</taxon>
        <taxon>Limulidae</taxon>
        <taxon>Limulus</taxon>
    </lineage>
</organism>
<evidence type="ECO:0000259" key="15">
    <source>
        <dbReference type="PROSITE" id="PS50255"/>
    </source>
</evidence>
<dbReference type="PROSITE" id="PS50255">
    <property type="entry name" value="CYTOCHROME_B5_2"/>
    <property type="match status" value="1"/>
</dbReference>
<keyword evidence="3 14" id="KW-0349">Heme</keyword>
<protein>
    <recommendedName>
        <fullName evidence="13">Cytochrome b5</fullName>
    </recommendedName>
</protein>
<sequence>MSESESMKTLTLEEIAKHNEKNSLWVLIHHNVYDVSKFIEEHPGGEEILLEQGGKNATDAFEDVGHSSDARDLMKQYKIGELCEEDQKKVPQFGEKTQWAQSSSSERSSWLSWVVPVSVAVLVSLLYRWYNFSQH</sequence>
<evidence type="ECO:0000256" key="8">
    <source>
        <dbReference type="ARBA" id="ARBA00022982"/>
    </source>
</evidence>
<reference evidence="17" key="1">
    <citation type="submission" date="2025-08" db="UniProtKB">
        <authorList>
            <consortium name="RefSeq"/>
        </authorList>
    </citation>
    <scope>IDENTIFICATION</scope>
    <source>
        <tissue evidence="17">Muscle</tissue>
    </source>
</reference>
<dbReference type="PANTHER" id="PTHR19359:SF150">
    <property type="entry name" value="CYTOCHROME B5"/>
    <property type="match status" value="1"/>
</dbReference>
<evidence type="ECO:0000256" key="2">
    <source>
        <dbReference type="ARBA" id="ARBA00022448"/>
    </source>
</evidence>
<evidence type="ECO:0000256" key="14">
    <source>
        <dbReference type="RuleBase" id="RU362121"/>
    </source>
</evidence>
<keyword evidence="10 14" id="KW-0472">Membrane</keyword>
<proteinExistence type="inferred from homology"/>
<feature type="domain" description="Cytochrome b5 heme-binding" evidence="15">
    <location>
        <begin position="7"/>
        <end position="83"/>
    </location>
</feature>
<evidence type="ECO:0000313" key="17">
    <source>
        <dbReference type="RefSeq" id="XP_013783374.1"/>
    </source>
</evidence>
<dbReference type="Proteomes" id="UP000694941">
    <property type="component" value="Unplaced"/>
</dbReference>
<keyword evidence="2" id="KW-0813">Transport</keyword>
<evidence type="ECO:0000256" key="9">
    <source>
        <dbReference type="ARBA" id="ARBA00023004"/>
    </source>
</evidence>
<dbReference type="Gene3D" id="3.10.120.10">
    <property type="entry name" value="Cytochrome b5-like heme/steroid binding domain"/>
    <property type="match status" value="1"/>
</dbReference>
<dbReference type="PROSITE" id="PS00191">
    <property type="entry name" value="CYTOCHROME_B5_1"/>
    <property type="match status" value="1"/>
</dbReference>
<dbReference type="InterPro" id="IPR018506">
    <property type="entry name" value="Cyt_B5_heme-BS"/>
</dbReference>
<gene>
    <name evidence="17" type="primary">LOC106467560</name>
</gene>
<dbReference type="InterPro" id="IPR001199">
    <property type="entry name" value="Cyt_B5-like_heme/steroid-bd"/>
</dbReference>
<feature type="transmembrane region" description="Helical" evidence="14">
    <location>
        <begin position="110"/>
        <end position="130"/>
    </location>
</feature>
<dbReference type="SUPFAM" id="SSF55856">
    <property type="entry name" value="Cytochrome b5-like heme/steroid binding domain"/>
    <property type="match status" value="1"/>
</dbReference>
<keyword evidence="4 14" id="KW-0812">Transmembrane</keyword>
<name>A0ABM1BJS3_LIMPO</name>
<evidence type="ECO:0000256" key="11">
    <source>
        <dbReference type="ARBA" id="ARBA00037877"/>
    </source>
</evidence>